<protein>
    <recommendedName>
        <fullName evidence="1">F-box domain-containing protein</fullName>
    </recommendedName>
</protein>
<dbReference type="NCBIfam" id="TIGR01640">
    <property type="entry name" value="F_box_assoc_1"/>
    <property type="match status" value="1"/>
</dbReference>
<name>A0ABC8W710_9POAL</name>
<sequence length="386" mass="43897">MEEGSSRRAAAALPDELIIEILARLPAKSLCRSSCVSRAWRALISDPANRRRFAQTLSGIFFSRPHGSWGFVGLSTALPPSPDMDLCFLPLTCGKTELLDSCNGLLLLRCRGTPESPSPAFYIVCNPATEEWVSLPQPSRAPGLNDGVNDTYSAALGFDPAVSSDFHVFQLFQEHFYDQELFVVGVEIYSSKTGSWVFEESRWSESDIRCTGQMTYFYGSLHFCIVSNAVASVDTEGQIWRVSRVRHNAMYGYGSSICHSQGRLLYVHDDAWTNYNNTLSIYILEDHNSEEWTWNFKLSLYKSDLFGSRPAQMGWDYYMAAFHPEGDLVFFYDDRQKRLMSYDMKHRDVHVICTLGEVLELVHGYDYDVHRLFLPYVPLFEGISFT</sequence>
<dbReference type="AlphaFoldDB" id="A0ABC8W710"/>
<keyword evidence="3" id="KW-1185">Reference proteome</keyword>
<dbReference type="InterPro" id="IPR017451">
    <property type="entry name" value="F-box-assoc_interact_dom"/>
</dbReference>
<dbReference type="Pfam" id="PF00646">
    <property type="entry name" value="F-box"/>
    <property type="match status" value="1"/>
</dbReference>
<proteinExistence type="predicted"/>
<dbReference type="InterPro" id="IPR001810">
    <property type="entry name" value="F-box_dom"/>
</dbReference>
<feature type="domain" description="F-box" evidence="1">
    <location>
        <begin position="7"/>
        <end position="56"/>
    </location>
</feature>
<reference evidence="2" key="1">
    <citation type="submission" date="2024-10" db="EMBL/GenBank/DDBJ databases">
        <authorList>
            <person name="Ryan C."/>
        </authorList>
    </citation>
    <scope>NUCLEOTIDE SEQUENCE [LARGE SCALE GENOMIC DNA]</scope>
</reference>
<dbReference type="Gene3D" id="1.20.1280.50">
    <property type="match status" value="1"/>
</dbReference>
<evidence type="ECO:0000313" key="2">
    <source>
        <dbReference type="EMBL" id="CAL4903956.1"/>
    </source>
</evidence>
<dbReference type="InterPro" id="IPR036047">
    <property type="entry name" value="F-box-like_dom_sf"/>
</dbReference>
<dbReference type="InterPro" id="IPR056592">
    <property type="entry name" value="Beta-prop_At3g26010-like"/>
</dbReference>
<dbReference type="Proteomes" id="UP001497457">
    <property type="component" value="Chromosome 11b"/>
</dbReference>
<dbReference type="SUPFAM" id="SSF81383">
    <property type="entry name" value="F-box domain"/>
    <property type="match status" value="1"/>
</dbReference>
<dbReference type="Pfam" id="PF24750">
    <property type="entry name" value="b-prop_At3g26010-like"/>
    <property type="match status" value="1"/>
</dbReference>
<dbReference type="InterPro" id="IPR055290">
    <property type="entry name" value="At3g26010-like"/>
</dbReference>
<evidence type="ECO:0000259" key="1">
    <source>
        <dbReference type="PROSITE" id="PS50181"/>
    </source>
</evidence>
<dbReference type="PROSITE" id="PS50181">
    <property type="entry name" value="FBOX"/>
    <property type="match status" value="1"/>
</dbReference>
<organism evidence="2 3">
    <name type="scientific">Urochloa decumbens</name>
    <dbReference type="NCBI Taxonomy" id="240449"/>
    <lineage>
        <taxon>Eukaryota</taxon>
        <taxon>Viridiplantae</taxon>
        <taxon>Streptophyta</taxon>
        <taxon>Embryophyta</taxon>
        <taxon>Tracheophyta</taxon>
        <taxon>Spermatophyta</taxon>
        <taxon>Magnoliopsida</taxon>
        <taxon>Liliopsida</taxon>
        <taxon>Poales</taxon>
        <taxon>Poaceae</taxon>
        <taxon>PACMAD clade</taxon>
        <taxon>Panicoideae</taxon>
        <taxon>Panicodae</taxon>
        <taxon>Paniceae</taxon>
        <taxon>Melinidinae</taxon>
        <taxon>Urochloa</taxon>
    </lineage>
</organism>
<dbReference type="EMBL" id="OZ075121">
    <property type="protein sequence ID" value="CAL4903956.1"/>
    <property type="molecule type" value="Genomic_DNA"/>
</dbReference>
<dbReference type="CDD" id="cd22157">
    <property type="entry name" value="F-box_AtFBW1-like"/>
    <property type="match status" value="1"/>
</dbReference>
<gene>
    <name evidence="2" type="ORF">URODEC1_LOCUS10845</name>
</gene>
<accession>A0ABC8W710</accession>
<evidence type="ECO:0000313" key="3">
    <source>
        <dbReference type="Proteomes" id="UP001497457"/>
    </source>
</evidence>
<dbReference type="SMART" id="SM00256">
    <property type="entry name" value="FBOX"/>
    <property type="match status" value="1"/>
</dbReference>
<dbReference type="PANTHER" id="PTHR35546:SF80">
    <property type="entry name" value="F-BOX DOMAIN CONTAINING PROTEIN EXPRESSED"/>
    <property type="match status" value="1"/>
</dbReference>
<dbReference type="PANTHER" id="PTHR35546">
    <property type="entry name" value="F-BOX PROTEIN INTERACTION DOMAIN PROTEIN-RELATED"/>
    <property type="match status" value="1"/>
</dbReference>